<evidence type="ECO:0000259" key="1">
    <source>
        <dbReference type="SMART" id="SM00860"/>
    </source>
</evidence>
<name>A0ABR8ZAT0_9FLAO</name>
<dbReference type="RefSeq" id="WP_191736323.1">
    <property type="nucleotide sequence ID" value="NZ_JACYFS010000002.1"/>
</dbReference>
<dbReference type="InterPro" id="IPR018958">
    <property type="entry name" value="Knr4/Smi1-like_dom"/>
</dbReference>
<comment type="caution">
    <text evidence="2">The sequence shown here is derived from an EMBL/GenBank/DDBJ whole genome shotgun (WGS) entry which is preliminary data.</text>
</comment>
<sequence length="133" mass="15437">MKTEITEQEQSITVADILELESMFNFNMPENLKKLYLKHNGGIIDDGYYEIHSIKYGESLLEETIDSLQFIEQHIPKEYLPFATTAVGHLICIYTDSGSKNGHIYLFRHDELEPVFYDISLEKFLKVDSIDDL</sequence>
<dbReference type="Proteomes" id="UP000637299">
    <property type="component" value="Unassembled WGS sequence"/>
</dbReference>
<proteinExistence type="predicted"/>
<gene>
    <name evidence="2" type="ORF">IC610_08285</name>
</gene>
<evidence type="ECO:0000313" key="3">
    <source>
        <dbReference type="Proteomes" id="UP000637299"/>
    </source>
</evidence>
<evidence type="ECO:0000313" key="2">
    <source>
        <dbReference type="EMBL" id="MBD8082415.1"/>
    </source>
</evidence>
<protein>
    <submittedName>
        <fullName evidence="2">SMI1/KNR4 family protein</fullName>
    </submittedName>
</protein>
<dbReference type="Pfam" id="PF09346">
    <property type="entry name" value="SMI1_KNR4"/>
    <property type="match status" value="1"/>
</dbReference>
<reference evidence="2 3" key="1">
    <citation type="submission" date="2020-09" db="EMBL/GenBank/DDBJ databases">
        <title>Genome seq and assembly of Chryseobacterium sp.</title>
        <authorList>
            <person name="Chhetri G."/>
        </authorList>
    </citation>
    <scope>NUCLEOTIDE SEQUENCE [LARGE SCALE GENOMIC DNA]</scope>
    <source>
        <strain evidence="2 3">GCR10</strain>
    </source>
</reference>
<feature type="domain" description="Knr4/Smi1-like" evidence="1">
    <location>
        <begin position="11"/>
        <end position="127"/>
    </location>
</feature>
<dbReference type="EMBL" id="JACYFS010000002">
    <property type="protein sequence ID" value="MBD8082415.1"/>
    <property type="molecule type" value="Genomic_DNA"/>
</dbReference>
<accession>A0ABR8ZAT0</accession>
<keyword evidence="3" id="KW-1185">Reference proteome</keyword>
<dbReference type="InterPro" id="IPR037883">
    <property type="entry name" value="Knr4/Smi1-like_sf"/>
</dbReference>
<dbReference type="SMART" id="SM00860">
    <property type="entry name" value="SMI1_KNR4"/>
    <property type="match status" value="1"/>
</dbReference>
<organism evidence="2 3">
    <name type="scientific">Chryseobacterium caseinilyticum</name>
    <dbReference type="NCBI Taxonomy" id="2771428"/>
    <lineage>
        <taxon>Bacteria</taxon>
        <taxon>Pseudomonadati</taxon>
        <taxon>Bacteroidota</taxon>
        <taxon>Flavobacteriia</taxon>
        <taxon>Flavobacteriales</taxon>
        <taxon>Weeksellaceae</taxon>
        <taxon>Chryseobacterium group</taxon>
        <taxon>Chryseobacterium</taxon>
    </lineage>
</organism>
<dbReference type="SUPFAM" id="SSF160631">
    <property type="entry name" value="SMI1/KNR4-like"/>
    <property type="match status" value="1"/>
</dbReference>
<dbReference type="Gene3D" id="3.40.1580.10">
    <property type="entry name" value="SMI1/KNR4-like"/>
    <property type="match status" value="1"/>
</dbReference>